<proteinExistence type="predicted"/>
<organism evidence="1 2">
    <name type="scientific">Desulfurobacterium indicum</name>
    <dbReference type="NCBI Taxonomy" id="1914305"/>
    <lineage>
        <taxon>Bacteria</taxon>
        <taxon>Pseudomonadati</taxon>
        <taxon>Aquificota</taxon>
        <taxon>Aquificia</taxon>
        <taxon>Desulfurobacteriales</taxon>
        <taxon>Desulfurobacteriaceae</taxon>
        <taxon>Desulfurobacterium</taxon>
    </lineage>
</organism>
<dbReference type="EMBL" id="MOEN01000007">
    <property type="protein sequence ID" value="OMH40902.1"/>
    <property type="molecule type" value="Genomic_DNA"/>
</dbReference>
<dbReference type="SUPFAM" id="SSF52402">
    <property type="entry name" value="Adenine nucleotide alpha hydrolases-like"/>
    <property type="match status" value="1"/>
</dbReference>
<sequence length="82" mass="9658">MLYSGGKDASILADLISGVQSVYRFNIDLYMLTVKFLCMVYDPSDETERKIIRNCISYWQKRGFEHIWLDVEDCDDSIFNVY</sequence>
<name>A0A1R1MM51_9BACT</name>
<dbReference type="AlphaFoldDB" id="A0A1R1MM51"/>
<keyword evidence="2" id="KW-1185">Reference proteome</keyword>
<gene>
    <name evidence="1" type="ORF">BLW93_03045</name>
</gene>
<accession>A0A1R1MM51</accession>
<evidence type="ECO:0000313" key="2">
    <source>
        <dbReference type="Proteomes" id="UP000187408"/>
    </source>
</evidence>
<comment type="caution">
    <text evidence="1">The sequence shown here is derived from an EMBL/GenBank/DDBJ whole genome shotgun (WGS) entry which is preliminary data.</text>
</comment>
<protein>
    <submittedName>
        <fullName evidence="1">Uncharacterized protein</fullName>
    </submittedName>
</protein>
<dbReference type="Proteomes" id="UP000187408">
    <property type="component" value="Unassembled WGS sequence"/>
</dbReference>
<reference evidence="1 2" key="1">
    <citation type="submission" date="2016-10" db="EMBL/GenBank/DDBJ databases">
        <title>Genome sequence of a sulfur-reducing bacterium Desulfurobacterium indicum K6013.</title>
        <authorList>
            <person name="Cao J."/>
            <person name="Shao Z."/>
            <person name="Alain K."/>
            <person name="Jebbar M."/>
        </authorList>
    </citation>
    <scope>NUCLEOTIDE SEQUENCE [LARGE SCALE GENOMIC DNA]</scope>
    <source>
        <strain evidence="1 2">K6013</strain>
    </source>
</reference>
<evidence type="ECO:0000313" key="1">
    <source>
        <dbReference type="EMBL" id="OMH40902.1"/>
    </source>
</evidence>